<protein>
    <recommendedName>
        <fullName evidence="5">LAGLIDADG endonuclease</fullName>
    </recommendedName>
</protein>
<dbReference type="RefSeq" id="YP_009493140.1">
    <property type="nucleotide sequence ID" value="NC_037937.1"/>
</dbReference>
<keyword evidence="3" id="KW-0472">Membrane</keyword>
<organism evidence="4">
    <name type="scientific">Ganoderma leucocontextum</name>
    <dbReference type="NCBI Taxonomy" id="1566825"/>
    <lineage>
        <taxon>Eukaryota</taxon>
        <taxon>Fungi</taxon>
        <taxon>Dikarya</taxon>
        <taxon>Basidiomycota</taxon>
        <taxon>Agaricomycotina</taxon>
        <taxon>Agaricomycetes</taxon>
        <taxon>Polyporales</taxon>
        <taxon>Polyporaceae</taxon>
        <taxon>Ganoderma</taxon>
    </lineage>
</organism>
<dbReference type="GeneID" id="36953324"/>
<keyword evidence="1" id="KW-0175">Coiled coil</keyword>
<accession>A0A2S1WBH9</accession>
<evidence type="ECO:0008006" key="5">
    <source>
        <dbReference type="Google" id="ProtNLM"/>
    </source>
</evidence>
<reference evidence="4" key="1">
    <citation type="journal article" date="2019" name="Int. J. Biol. Macromol.">
        <title>The complete mitochondrial genomes of five important medicinal Ganoderma species: Features, evolution, and phylogeny.</title>
        <authorList>
            <person name="Li Q."/>
            <person name="Xiang D."/>
            <person name="Wan Y."/>
            <person name="Wu Q."/>
            <person name="Wu X."/>
            <person name="Ma C."/>
            <person name="Song Y."/>
            <person name="Zhao G."/>
            <person name="Huang W."/>
        </authorList>
    </citation>
    <scope>NUCLEOTIDE SEQUENCE</scope>
</reference>
<feature type="compositionally biased region" description="Low complexity" evidence="2">
    <location>
        <begin position="79"/>
        <end position="89"/>
    </location>
</feature>
<keyword evidence="3" id="KW-1133">Transmembrane helix</keyword>
<proteinExistence type="predicted"/>
<geneLocation type="mitochondrion" evidence="4"/>
<keyword evidence="4" id="KW-0496">Mitochondrion</keyword>
<feature type="coiled-coil region" evidence="1">
    <location>
        <begin position="194"/>
        <end position="221"/>
    </location>
</feature>
<feature type="transmembrane region" description="Helical" evidence="3">
    <location>
        <begin position="250"/>
        <end position="274"/>
    </location>
</feature>
<dbReference type="EMBL" id="MH252534">
    <property type="protein sequence ID" value="AWJ63935.1"/>
    <property type="molecule type" value="Genomic_DNA"/>
</dbReference>
<gene>
    <name evidence="4" type="primary">orf340</name>
</gene>
<feature type="region of interest" description="Disordered" evidence="2">
    <location>
        <begin position="79"/>
        <end position="100"/>
    </location>
</feature>
<dbReference type="AlphaFoldDB" id="A0A2S1WBH9"/>
<evidence type="ECO:0000256" key="3">
    <source>
        <dbReference type="SAM" id="Phobius"/>
    </source>
</evidence>
<name>A0A2S1WBH9_9APHY</name>
<evidence type="ECO:0000313" key="4">
    <source>
        <dbReference type="EMBL" id="AWJ63935.1"/>
    </source>
</evidence>
<keyword evidence="3" id="KW-0812">Transmembrane</keyword>
<feature type="transmembrane region" description="Helical" evidence="3">
    <location>
        <begin position="6"/>
        <end position="29"/>
    </location>
</feature>
<sequence>MENNTPFSISLIIKLFFLILFILITIYLLSLENKIVIRSYSKPLLQSSGKGTKAIRDVFTIYGPALIAYQSLIDRWSSTKTNSKPNTTSKENDSQTIATSKENDQELVINNLKSTVQIQREEISIHKAHILKLETEKGTKGTEEHEKYDAIISIAKNYVNSKEKVTLTFDELNKIEQLKAKKSGASLTKDEETLINLEAKYKKEMLEASNTQKECEQAMRDYFSGAKPSESSVLDFDLQSFLNSLSTEELLAFAGILLNSLVLSHTISIILTLYGDYLINKFNLVHRYPRLAKLINLRRTLQAYYLKISLIWIFLAVVPQLIVYIMILEPRLEEIFNIFI</sequence>
<feature type="transmembrane region" description="Helical" evidence="3">
    <location>
        <begin position="304"/>
        <end position="327"/>
    </location>
</feature>
<evidence type="ECO:0000256" key="1">
    <source>
        <dbReference type="SAM" id="Coils"/>
    </source>
</evidence>
<evidence type="ECO:0000256" key="2">
    <source>
        <dbReference type="SAM" id="MobiDB-lite"/>
    </source>
</evidence>